<evidence type="ECO:0000256" key="4">
    <source>
        <dbReference type="ARBA" id="ARBA00022723"/>
    </source>
</evidence>
<gene>
    <name evidence="7" type="ORF">MHHB_P0963</name>
</gene>
<dbReference type="GO" id="GO:0046872">
    <property type="term" value="F:metal ion binding"/>
    <property type="evidence" value="ECO:0007669"/>
    <property type="project" value="UniProtKB-KW"/>
</dbReference>
<comment type="cofactor">
    <cofactor evidence="1">
        <name>thiamine diphosphate</name>
        <dbReference type="ChEBI" id="CHEBI:58937"/>
    </cofactor>
</comment>
<evidence type="ECO:0000313" key="8">
    <source>
        <dbReference type="Proteomes" id="UP000290527"/>
    </source>
</evidence>
<dbReference type="InterPro" id="IPR005474">
    <property type="entry name" value="Transketolase_N"/>
</dbReference>
<evidence type="ECO:0000259" key="6">
    <source>
        <dbReference type="Pfam" id="PF00456"/>
    </source>
</evidence>
<dbReference type="CDD" id="cd02012">
    <property type="entry name" value="TPP_TK"/>
    <property type="match status" value="1"/>
</dbReference>
<keyword evidence="4" id="KW-0479">Metal-binding</keyword>
<proteinExistence type="inferred from homology"/>
<dbReference type="GO" id="GO:0044272">
    <property type="term" value="P:sulfur compound biosynthetic process"/>
    <property type="evidence" value="ECO:0007669"/>
    <property type="project" value="UniProtKB-ARBA"/>
</dbReference>
<dbReference type="EC" id="2.2.1.1" evidence="7"/>
<name>A0A401HR83_9EURY</name>
<reference evidence="7 8" key="1">
    <citation type="journal article" date="2019" name="Int. J. Syst. Evol. Microbiol.">
        <title>Methanofervidicoccus abyssi gen. nov., sp. nov., a hydrogenotrophic methanogen, isolated from a hydrothermal vent chimney in the Mid-Cayman Spreading Center, the Caribbean Sea.</title>
        <authorList>
            <person name="Sakai S."/>
            <person name="Takaki Y."/>
            <person name="Miyazaki M."/>
            <person name="Ogawara M."/>
            <person name="Yanagawa K."/>
            <person name="Miyazaki J."/>
            <person name="Takai K."/>
        </authorList>
    </citation>
    <scope>NUCLEOTIDE SEQUENCE [LARGE SCALE GENOMIC DNA]</scope>
    <source>
        <strain evidence="7 8">HHB</strain>
    </source>
</reference>
<dbReference type="InterPro" id="IPR029061">
    <property type="entry name" value="THDP-binding"/>
</dbReference>
<dbReference type="AlphaFoldDB" id="A0A401HR83"/>
<evidence type="ECO:0000256" key="1">
    <source>
        <dbReference type="ARBA" id="ARBA00001964"/>
    </source>
</evidence>
<dbReference type="SUPFAM" id="SSF52518">
    <property type="entry name" value="Thiamin diphosphate-binding fold (THDP-binding)"/>
    <property type="match status" value="1"/>
</dbReference>
<organism evidence="7 8">
    <name type="scientific">Methanofervidicoccus abyssi</name>
    <dbReference type="NCBI Taxonomy" id="2082189"/>
    <lineage>
        <taxon>Archaea</taxon>
        <taxon>Methanobacteriati</taxon>
        <taxon>Methanobacteriota</taxon>
        <taxon>Methanomada group</taxon>
        <taxon>Methanococci</taxon>
        <taxon>Methanococcales</taxon>
        <taxon>Methanofervidicoccus</taxon>
    </lineage>
</organism>
<dbReference type="GO" id="GO:0004802">
    <property type="term" value="F:transketolase activity"/>
    <property type="evidence" value="ECO:0007669"/>
    <property type="project" value="UniProtKB-EC"/>
</dbReference>
<keyword evidence="5" id="KW-0786">Thiamine pyrophosphate</keyword>
<evidence type="ECO:0000313" key="7">
    <source>
        <dbReference type="EMBL" id="GBF36733.1"/>
    </source>
</evidence>
<comment type="caution">
    <text evidence="7">The sequence shown here is derived from an EMBL/GenBank/DDBJ whole genome shotgun (WGS) entry which is preliminary data.</text>
</comment>
<dbReference type="EMBL" id="BFAX01000004">
    <property type="protein sequence ID" value="GBF36733.1"/>
    <property type="molecule type" value="Genomic_DNA"/>
</dbReference>
<evidence type="ECO:0000256" key="5">
    <source>
        <dbReference type="ARBA" id="ARBA00023052"/>
    </source>
</evidence>
<accession>A0A401HR83</accession>
<dbReference type="Proteomes" id="UP000290527">
    <property type="component" value="Unassembled WGS sequence"/>
</dbReference>
<evidence type="ECO:0000256" key="3">
    <source>
        <dbReference type="ARBA" id="ARBA00022679"/>
    </source>
</evidence>
<keyword evidence="3 7" id="KW-0808">Transferase</keyword>
<comment type="similarity">
    <text evidence="2">Belongs to the transketolase family.</text>
</comment>
<keyword evidence="8" id="KW-1185">Reference proteome</keyword>
<dbReference type="Pfam" id="PF00456">
    <property type="entry name" value="Transketolase_N"/>
    <property type="match status" value="1"/>
</dbReference>
<dbReference type="GO" id="GO:0006082">
    <property type="term" value="P:organic acid metabolic process"/>
    <property type="evidence" value="ECO:0007669"/>
    <property type="project" value="UniProtKB-ARBA"/>
</dbReference>
<dbReference type="Gene3D" id="3.40.50.970">
    <property type="match status" value="1"/>
</dbReference>
<dbReference type="PANTHER" id="PTHR47514">
    <property type="entry name" value="TRANSKETOLASE N-TERMINAL SECTION-RELATED"/>
    <property type="match status" value="1"/>
</dbReference>
<protein>
    <submittedName>
        <fullName evidence="7">Transketolase</fullName>
        <ecNumber evidence="7">2.2.1.1</ecNumber>
    </submittedName>
</protein>
<feature type="domain" description="Transketolase N-terminal" evidence="6">
    <location>
        <begin position="24"/>
        <end position="280"/>
    </location>
</feature>
<dbReference type="PANTHER" id="PTHR47514:SF1">
    <property type="entry name" value="TRANSKETOLASE N-TERMINAL SECTION-RELATED"/>
    <property type="match status" value="1"/>
</dbReference>
<evidence type="ECO:0000256" key="2">
    <source>
        <dbReference type="ARBA" id="ARBA00007131"/>
    </source>
</evidence>
<sequence>MSKGENLMSGTPYIKNTDLEELKTIAKKIRYNVVKMIGLAKSGHPGGSLSATDIIVALYYKIMNHDPKNPEKKGRDIFVLSKGHACPALYAVLAELGYFDKEELWKLRKVGALLQGHPSISIPGVEASTGSLGQGFSVAVGIALGCKLDGLNNTVYVLLGDGECQEGQVWEAAMAASHYKLDNLIGFVDRNRLQIDGCTEDVMRLDDLKEKFKAFGWDVFEIDGHNFKEIINTVNTAKSLKNGRPKMIIANTIKGKGVSFMEDNIGFHGKAPNEEQLEKALKELS</sequence>
<dbReference type="InterPro" id="IPR049557">
    <property type="entry name" value="Transketolase_CS"/>
</dbReference>
<dbReference type="PROSITE" id="PS00801">
    <property type="entry name" value="TRANSKETOLASE_1"/>
    <property type="match status" value="1"/>
</dbReference>